<dbReference type="GO" id="GO:0003747">
    <property type="term" value="F:translation release factor activity"/>
    <property type="evidence" value="ECO:0007669"/>
    <property type="project" value="InterPro"/>
</dbReference>
<organism evidence="5 6">
    <name type="scientific">Paramecium sonneborni</name>
    <dbReference type="NCBI Taxonomy" id="65129"/>
    <lineage>
        <taxon>Eukaryota</taxon>
        <taxon>Sar</taxon>
        <taxon>Alveolata</taxon>
        <taxon>Ciliophora</taxon>
        <taxon>Intramacronucleata</taxon>
        <taxon>Oligohymenophorea</taxon>
        <taxon>Peniculida</taxon>
        <taxon>Parameciidae</taxon>
        <taxon>Paramecium</taxon>
    </lineage>
</organism>
<evidence type="ECO:0000313" key="5">
    <source>
        <dbReference type="EMBL" id="CAD8118889.1"/>
    </source>
</evidence>
<keyword evidence="3" id="KW-0853">WD repeat</keyword>
<sequence>MLNTNSNQFVHSKLIYACAISPKSTIDNQKIILGTIGPGGQSIIQLQSAQEGYKTKAYHLHNVFSAKLLFLNQNELNERFISAGEKLQIFKSEDQKISHICDLIPLSKEYVGPTFALDIHQDQQNRLISGSLDPTIRIWDLEKRKCQYQFIAYDLSKDPEQYTLDLNIAQDFNIFAFLNNHNQIGVYDIRSKMGIHRIKGKLQYNQLIWNKKQDNILIAIDYEAGLIDFYDTRDFKNKYKRIRTDHRQIVKAEWFQERNSLITAGLDRQIILYEGDKYLEPSFGLTKNYDIDNFCCQNNLFGVVSEYTFEVFSFETQCIFYQKLFMIKKFILNCSPLNRFLFSNTLNNVSKTLFLINQRLSELNNEYEMYQENTIKGEMTEIKRRRMNELQPKIHIYKQIQASVSVIDDAKQLIQMGASSDEIQMLNEEIQTQIEYLKKYQDEALSQLIEEDEYDHIRQLNVEVRAGVGGSEGSLFAEDIIGMIQNYAGLQNWDCRVISIQKDTQIGKGCKTGILQITGDNVYQQLKCESGVHKVIRVPETESKGRLHSSTASMIVLPKVTDSFHLSDKDLKYEYMRASGPGGQHVNKTESACRITHIPSGIQVVNMEDRSQERNKQRAYQILRDKLFAIHVQEKQERMAQTRKSQVAGSDRSDKIRTYNFPQERITDHRTNLTMYGIEKMLSGELLGEFIQKYQEKIHNAKLQDLLEDLQNQNKK</sequence>
<feature type="repeat" description="WD" evidence="3">
    <location>
        <begin position="127"/>
        <end position="149"/>
    </location>
</feature>
<dbReference type="SMART" id="SM00937">
    <property type="entry name" value="PCRF"/>
    <property type="match status" value="1"/>
</dbReference>
<protein>
    <recommendedName>
        <fullName evidence="4">Peptide chain release factor domain-containing protein</fullName>
    </recommendedName>
</protein>
<evidence type="ECO:0000313" key="6">
    <source>
        <dbReference type="Proteomes" id="UP000692954"/>
    </source>
</evidence>
<dbReference type="Pfam" id="PF03462">
    <property type="entry name" value="PCRF"/>
    <property type="match status" value="1"/>
</dbReference>
<dbReference type="EMBL" id="CAJJDN010000119">
    <property type="protein sequence ID" value="CAD8118889.1"/>
    <property type="molecule type" value="Genomic_DNA"/>
</dbReference>
<dbReference type="PANTHER" id="PTHR43804">
    <property type="entry name" value="LD18447P"/>
    <property type="match status" value="1"/>
</dbReference>
<reference evidence="5" key="1">
    <citation type="submission" date="2021-01" db="EMBL/GenBank/DDBJ databases">
        <authorList>
            <consortium name="Genoscope - CEA"/>
            <person name="William W."/>
        </authorList>
    </citation>
    <scope>NUCLEOTIDE SEQUENCE</scope>
</reference>
<comment type="caution">
    <text evidence="5">The sequence shown here is derived from an EMBL/GenBank/DDBJ whole genome shotgun (WGS) entry which is preliminary data.</text>
</comment>
<dbReference type="InterPro" id="IPR019775">
    <property type="entry name" value="WD40_repeat_CS"/>
</dbReference>
<accession>A0A8S1QT82</accession>
<dbReference type="PROSITE" id="PS00678">
    <property type="entry name" value="WD_REPEATS_1"/>
    <property type="match status" value="1"/>
</dbReference>
<evidence type="ECO:0000256" key="3">
    <source>
        <dbReference type="PROSITE-ProRule" id="PRU00221"/>
    </source>
</evidence>
<evidence type="ECO:0000256" key="2">
    <source>
        <dbReference type="ARBA" id="ARBA00022917"/>
    </source>
</evidence>
<proteinExistence type="inferred from homology"/>
<dbReference type="Proteomes" id="UP000692954">
    <property type="component" value="Unassembled WGS sequence"/>
</dbReference>
<dbReference type="FunFam" id="3.30.160.20:FF:000004">
    <property type="entry name" value="Peptide chain release factor 1"/>
    <property type="match status" value="1"/>
</dbReference>
<evidence type="ECO:0000259" key="4">
    <source>
        <dbReference type="SMART" id="SM00937"/>
    </source>
</evidence>
<comment type="similarity">
    <text evidence="1">Belongs to the prokaryotic/mitochondrial release factor family.</text>
</comment>
<keyword evidence="2" id="KW-0648">Protein biosynthesis</keyword>
<dbReference type="Pfam" id="PF00472">
    <property type="entry name" value="RF-1"/>
    <property type="match status" value="1"/>
</dbReference>
<dbReference type="InterPro" id="IPR005139">
    <property type="entry name" value="PCRF"/>
</dbReference>
<dbReference type="SMART" id="SM00320">
    <property type="entry name" value="WD40"/>
    <property type="match status" value="2"/>
</dbReference>
<dbReference type="PROSITE" id="PS50082">
    <property type="entry name" value="WD_REPEATS_2"/>
    <property type="match status" value="1"/>
</dbReference>
<dbReference type="InterPro" id="IPR050057">
    <property type="entry name" value="Prokaryotic/Mito_RF"/>
</dbReference>
<gene>
    <name evidence="5" type="ORF">PSON_ATCC_30995.1.T1190023</name>
</gene>
<dbReference type="PANTHER" id="PTHR43804:SF7">
    <property type="entry name" value="LD18447P"/>
    <property type="match status" value="1"/>
</dbReference>
<dbReference type="InterPro" id="IPR000352">
    <property type="entry name" value="Pep_chain_release_fac_I"/>
</dbReference>
<dbReference type="GO" id="GO:0005737">
    <property type="term" value="C:cytoplasm"/>
    <property type="evidence" value="ECO:0007669"/>
    <property type="project" value="UniProtKB-ARBA"/>
</dbReference>
<dbReference type="OrthoDB" id="2019491at2759"/>
<name>A0A8S1QT82_9CILI</name>
<evidence type="ECO:0000256" key="1">
    <source>
        <dbReference type="ARBA" id="ARBA00010835"/>
    </source>
</evidence>
<keyword evidence="6" id="KW-1185">Reference proteome</keyword>
<dbReference type="AlphaFoldDB" id="A0A8S1QT82"/>
<feature type="domain" description="Peptide chain release factor" evidence="4">
    <location>
        <begin position="415"/>
        <end position="529"/>
    </location>
</feature>
<dbReference type="InterPro" id="IPR001680">
    <property type="entry name" value="WD40_rpt"/>
</dbReference>